<keyword evidence="2" id="KW-1185">Reference proteome</keyword>
<dbReference type="EMBL" id="CP013015">
    <property type="protein sequence ID" value="AMM41595.1"/>
    <property type="molecule type" value="Genomic_DNA"/>
</dbReference>
<organism evidence="1 2">
    <name type="scientific">Desulfofervidus auxilii</name>
    <dbReference type="NCBI Taxonomy" id="1621989"/>
    <lineage>
        <taxon>Bacteria</taxon>
        <taxon>Pseudomonadati</taxon>
        <taxon>Thermodesulfobacteriota</taxon>
        <taxon>Candidatus Desulfofervidia</taxon>
        <taxon>Candidatus Desulfofervidales</taxon>
        <taxon>Candidatus Desulfofervidaceae</taxon>
        <taxon>Candidatus Desulfofervidus</taxon>
    </lineage>
</organism>
<gene>
    <name evidence="1" type="ORF">HS1_001801</name>
</gene>
<name>A0A7U4QLK9_DESA2</name>
<dbReference type="KEGG" id="daw:HS1_001801"/>
<evidence type="ECO:0000313" key="1">
    <source>
        <dbReference type="EMBL" id="AMM41595.1"/>
    </source>
</evidence>
<evidence type="ECO:0000313" key="2">
    <source>
        <dbReference type="Proteomes" id="UP000070560"/>
    </source>
</evidence>
<dbReference type="RefSeq" id="WP_066064229.1">
    <property type="nucleotide sequence ID" value="NZ_CP013015.1"/>
</dbReference>
<accession>A0A7U4QLK9</accession>
<dbReference type="OrthoDB" id="5571240at2"/>
<dbReference type="AlphaFoldDB" id="A0A7U4QLK9"/>
<protein>
    <submittedName>
        <fullName evidence="1">Uncharacterized protein</fullName>
    </submittedName>
</protein>
<dbReference type="Proteomes" id="UP000070560">
    <property type="component" value="Chromosome"/>
</dbReference>
<proteinExistence type="predicted"/>
<reference evidence="1 2" key="1">
    <citation type="submission" date="2015-10" db="EMBL/GenBank/DDBJ databases">
        <title>Candidatus Desulfofervidus auxilii, a hydrogenotrophic sulfate-reducing bacterium involved in the thermophilic anaerobic oxidation of methane.</title>
        <authorList>
            <person name="Krukenberg V."/>
            <person name="Richter M."/>
            <person name="Wegener G."/>
        </authorList>
    </citation>
    <scope>NUCLEOTIDE SEQUENCE [LARGE SCALE GENOMIC DNA]</scope>
    <source>
        <strain evidence="1 2">HS1</strain>
    </source>
</reference>
<sequence length="307" mass="35821">MNIQKIYFLLLLALMCIYACIPKQEATKIKPLSNKFITLKLEPACKHDPLISEIKSELKDKNSVLHLMKFYAEQLEKDPIYLKKLERLFTCGEAKEAKGHFYGITLFLKKGEHPYGDFLNQIWGATLADVSPWDGKIFNPINNKNLEFYTEGFEKGEVPTYLGINCFRKYEGSLLNVASIVVLTFWMNLKEAPQEEKTKYGYDKKGGLFIARRAKSVMLNSSEKEVFQLNYRWRRLGNPIPLKYLIDEIVEIADGLYLGQLLFATKHLLEDYDPQLEPSEYKYENFGYFLLMDEKWNEERKRLFLGG</sequence>